<evidence type="ECO:0000313" key="1">
    <source>
        <dbReference type="EMBL" id="MDQ0685979.1"/>
    </source>
</evidence>
<dbReference type="EMBL" id="JAUSYA010000001">
    <property type="protein sequence ID" value="MDQ0685979.1"/>
    <property type="molecule type" value="Genomic_DNA"/>
</dbReference>
<sequence length="124" mass="13040">MTVSIIHALLRWILGVCAPGTGRRRAGARPTATATAAASARIPANPCCPGAARLPAPRSPYGLAEPLDGAATVPVRPYLLAAEGAHADRERERARQSRRRVALVMAADFGIDLDRHVVGAEWAA</sequence>
<reference evidence="1 2" key="1">
    <citation type="submission" date="2023-07" db="EMBL/GenBank/DDBJ databases">
        <title>Comparative genomics of wheat-associated soil bacteria to identify genetic determinants of phenazine resistance.</title>
        <authorList>
            <person name="Mouncey N."/>
        </authorList>
    </citation>
    <scope>NUCLEOTIDE SEQUENCE [LARGE SCALE GENOMIC DNA]</scope>
    <source>
        <strain evidence="1 2">W4I19-2</strain>
    </source>
</reference>
<name>A0ABU0Q5W1_STRAH</name>
<dbReference type="Proteomes" id="UP001243364">
    <property type="component" value="Unassembled WGS sequence"/>
</dbReference>
<keyword evidence="2" id="KW-1185">Reference proteome</keyword>
<accession>A0ABU0Q5W1</accession>
<proteinExistence type="predicted"/>
<protein>
    <submittedName>
        <fullName evidence="1">Uncharacterized protein</fullName>
    </submittedName>
</protein>
<dbReference type="RefSeq" id="WP_307045572.1">
    <property type="nucleotide sequence ID" value="NZ_JAUSYA010000001.1"/>
</dbReference>
<comment type="caution">
    <text evidence="1">The sequence shown here is derived from an EMBL/GenBank/DDBJ whole genome shotgun (WGS) entry which is preliminary data.</text>
</comment>
<organism evidence="1 2">
    <name type="scientific">Streptomyces achromogenes</name>
    <dbReference type="NCBI Taxonomy" id="67255"/>
    <lineage>
        <taxon>Bacteria</taxon>
        <taxon>Bacillati</taxon>
        <taxon>Actinomycetota</taxon>
        <taxon>Actinomycetes</taxon>
        <taxon>Kitasatosporales</taxon>
        <taxon>Streptomycetaceae</taxon>
        <taxon>Streptomyces</taxon>
    </lineage>
</organism>
<evidence type="ECO:0000313" key="2">
    <source>
        <dbReference type="Proteomes" id="UP001243364"/>
    </source>
</evidence>
<gene>
    <name evidence="1" type="ORF">QFZ56_004942</name>
</gene>